<dbReference type="RefSeq" id="WP_353708582.1">
    <property type="nucleotide sequence ID" value="NZ_CP159290.1"/>
</dbReference>
<feature type="region of interest" description="Disordered" evidence="3">
    <location>
        <begin position="565"/>
        <end position="633"/>
    </location>
</feature>
<feature type="transmembrane region" description="Helical" evidence="4">
    <location>
        <begin position="15"/>
        <end position="32"/>
    </location>
</feature>
<reference evidence="5" key="1">
    <citation type="submission" date="2024-06" db="EMBL/GenBank/DDBJ databases">
        <title>Complete genome sequence of the cellulolytic actinobacterium, Cellulosimicrobium ES-005.</title>
        <authorList>
            <person name="Matthews C.T."/>
            <person name="Underwood K.D."/>
            <person name="Ghanchi K.M."/>
            <person name="Fields S.D."/>
            <person name="Gardner S.G."/>
        </authorList>
    </citation>
    <scope>NUCLEOTIDE SEQUENCE</scope>
    <source>
        <strain evidence="5">ES-005</strain>
    </source>
</reference>
<dbReference type="PANTHER" id="PTHR32309">
    <property type="entry name" value="TYROSINE-PROTEIN KINASE"/>
    <property type="match status" value="1"/>
</dbReference>
<evidence type="ECO:0000256" key="2">
    <source>
        <dbReference type="ARBA" id="ARBA00022840"/>
    </source>
</evidence>
<evidence type="ECO:0008006" key="6">
    <source>
        <dbReference type="Google" id="ProtNLM"/>
    </source>
</evidence>
<feature type="compositionally biased region" description="Basic and acidic residues" evidence="3">
    <location>
        <begin position="534"/>
        <end position="546"/>
    </location>
</feature>
<dbReference type="InterPro" id="IPR005702">
    <property type="entry name" value="Wzc-like_C"/>
</dbReference>
<dbReference type="SUPFAM" id="SSF52540">
    <property type="entry name" value="P-loop containing nucleoside triphosphate hydrolases"/>
    <property type="match status" value="1"/>
</dbReference>
<dbReference type="InterPro" id="IPR027417">
    <property type="entry name" value="P-loop_NTPase"/>
</dbReference>
<dbReference type="EMBL" id="CP159290">
    <property type="protein sequence ID" value="XCH30747.1"/>
    <property type="molecule type" value="Genomic_DNA"/>
</dbReference>
<dbReference type="Gene3D" id="3.40.50.300">
    <property type="entry name" value="P-loop containing nucleotide triphosphate hydrolases"/>
    <property type="match status" value="1"/>
</dbReference>
<keyword evidence="4" id="KW-0472">Membrane</keyword>
<feature type="region of interest" description="Disordered" evidence="3">
    <location>
        <begin position="489"/>
        <end position="552"/>
    </location>
</feature>
<feature type="compositionally biased region" description="Basic and acidic residues" evidence="3">
    <location>
        <begin position="624"/>
        <end position="633"/>
    </location>
</feature>
<protein>
    <recommendedName>
        <fullName evidence="6">Polysaccharide chain length determinant N-terminal domain-containing protein</fullName>
    </recommendedName>
</protein>
<keyword evidence="1" id="KW-0547">Nucleotide-binding</keyword>
<gene>
    <name evidence="5" type="ORF">ABRQ22_03415</name>
</gene>
<dbReference type="AlphaFoldDB" id="A0AAU8G3F5"/>
<name>A0AAU8G3F5_9MICO</name>
<organism evidence="5">
    <name type="scientific">Cellulosimicrobium sp. ES-005</name>
    <dbReference type="NCBI Taxonomy" id="3163031"/>
    <lineage>
        <taxon>Bacteria</taxon>
        <taxon>Bacillati</taxon>
        <taxon>Actinomycetota</taxon>
        <taxon>Actinomycetes</taxon>
        <taxon>Micrococcales</taxon>
        <taxon>Promicromonosporaceae</taxon>
        <taxon>Cellulosimicrobium</taxon>
    </lineage>
</organism>
<dbReference type="CDD" id="cd05387">
    <property type="entry name" value="BY-kinase"/>
    <property type="match status" value="1"/>
</dbReference>
<feature type="compositionally biased region" description="Low complexity" evidence="3">
    <location>
        <begin position="494"/>
        <end position="533"/>
    </location>
</feature>
<feature type="transmembrane region" description="Helical" evidence="4">
    <location>
        <begin position="218"/>
        <end position="238"/>
    </location>
</feature>
<keyword evidence="2" id="KW-0067">ATP-binding</keyword>
<evidence type="ECO:0000256" key="4">
    <source>
        <dbReference type="SAM" id="Phobius"/>
    </source>
</evidence>
<proteinExistence type="predicted"/>
<evidence type="ECO:0000256" key="1">
    <source>
        <dbReference type="ARBA" id="ARBA00022741"/>
    </source>
</evidence>
<dbReference type="PANTHER" id="PTHR32309:SF31">
    <property type="entry name" value="CAPSULAR EXOPOLYSACCHARIDE FAMILY"/>
    <property type="match status" value="1"/>
</dbReference>
<evidence type="ECO:0000313" key="5">
    <source>
        <dbReference type="EMBL" id="XCH30747.1"/>
    </source>
</evidence>
<keyword evidence="4" id="KW-0812">Transmembrane</keyword>
<accession>A0AAU8G3F5</accession>
<sequence length="633" mass="65747">MTIREFLRTVWAGKYYVLAAILVVVGAALFYVDRQETMYRATATVQLYGVQSAQGGESLVEVTVVTDAEDVTSPEVAAAAAAALGEPEAADELADQVSADVDGETKTVAIHATTTEEARSVEVANAFADAYAAQLVTIQADQVAELEARRQALADQLAGVRQRLGADPEDPLALAEQDIIVGDYSALTVQINSLRGIAVPGEVAAPATGAEPLGLSRLTVLALALLVGLVAGIGLAFARRGLDVRVRSAAESTRLTDTPVLAELYGTRPAEKEFTHTQALPVASKVATPFTESIRELRTAVQVSTAGMKHTVVVVTAADPSAPRSFITANLAASFALSGRRTVALSGDLRRPQLDRMLPAPDDWDGKGQDQELRPTAVPNLRVMPVPEEEMDPADFLATERARALVRSLRDHAEVVVVDAPPVLAAADATILGGYANGVVLIASAGRTDRAVLAEATERLRVSNVPLLGIALTGVTGDRRMLYASTYGDDTEQETGAGEARAAAPAPSDPSRATGRPAAQAPAPAEPSGPARSGRPEEEPARDEAARTVGTRRASVAAAAVAVDEAAGRAAPPAGAVGSASTAPDGPVAPGASQGPGKRNAVLSPAWSKVEPATPDDTGDEPAPDERKRPFRW</sequence>
<feature type="compositionally biased region" description="Low complexity" evidence="3">
    <location>
        <begin position="565"/>
        <end position="584"/>
    </location>
</feature>
<evidence type="ECO:0000256" key="3">
    <source>
        <dbReference type="SAM" id="MobiDB-lite"/>
    </source>
</evidence>
<dbReference type="InterPro" id="IPR050445">
    <property type="entry name" value="Bact_polysacc_biosynth/exp"/>
</dbReference>
<keyword evidence="4" id="KW-1133">Transmembrane helix</keyword>